<protein>
    <recommendedName>
        <fullName evidence="1">PX domain-containing protein</fullName>
    </recommendedName>
</protein>
<dbReference type="SMART" id="SM00312">
    <property type="entry name" value="PX"/>
    <property type="match status" value="1"/>
</dbReference>
<dbReference type="OrthoDB" id="10254720at2759"/>
<dbReference type="PROSITE" id="PS50195">
    <property type="entry name" value="PX"/>
    <property type="match status" value="1"/>
</dbReference>
<dbReference type="GO" id="GO:0005768">
    <property type="term" value="C:endosome"/>
    <property type="evidence" value="ECO:0007669"/>
    <property type="project" value="TreeGrafter"/>
</dbReference>
<organism evidence="2 3">
    <name type="scientific">Mortierella isabellina</name>
    <name type="common">Filamentous fungus</name>
    <name type="synonym">Umbelopsis isabellina</name>
    <dbReference type="NCBI Taxonomy" id="91625"/>
    <lineage>
        <taxon>Eukaryota</taxon>
        <taxon>Fungi</taxon>
        <taxon>Fungi incertae sedis</taxon>
        <taxon>Mucoromycota</taxon>
        <taxon>Mucoromycotina</taxon>
        <taxon>Umbelopsidomycetes</taxon>
        <taxon>Umbelopsidales</taxon>
        <taxon>Umbelopsidaceae</taxon>
        <taxon>Umbelopsis</taxon>
    </lineage>
</organism>
<dbReference type="AlphaFoldDB" id="A0A8H7UGL0"/>
<accession>A0A8H7UGL0</accession>
<comment type="caution">
    <text evidence="2">The sequence shown here is derived from an EMBL/GenBank/DDBJ whole genome shotgun (WGS) entry which is preliminary data.</text>
</comment>
<dbReference type="EMBL" id="JAEPQZ010000005">
    <property type="protein sequence ID" value="KAG2180907.1"/>
    <property type="molecule type" value="Genomic_DNA"/>
</dbReference>
<dbReference type="PANTHER" id="PTHR10555:SF170">
    <property type="entry name" value="FI18122P1"/>
    <property type="match status" value="1"/>
</dbReference>
<dbReference type="InterPro" id="IPR001683">
    <property type="entry name" value="PX_dom"/>
</dbReference>
<evidence type="ECO:0000259" key="1">
    <source>
        <dbReference type="PROSITE" id="PS50195"/>
    </source>
</evidence>
<keyword evidence="3" id="KW-1185">Reference proteome</keyword>
<dbReference type="SUPFAM" id="SSF64268">
    <property type="entry name" value="PX domain"/>
    <property type="match status" value="1"/>
</dbReference>
<reference evidence="2" key="1">
    <citation type="submission" date="2020-12" db="EMBL/GenBank/DDBJ databases">
        <title>Metabolic potential, ecology and presence of endohyphal bacteria is reflected in genomic diversity of Mucoromycotina.</title>
        <authorList>
            <person name="Muszewska A."/>
            <person name="Okrasinska A."/>
            <person name="Steczkiewicz K."/>
            <person name="Drgas O."/>
            <person name="Orlowska M."/>
            <person name="Perlinska-Lenart U."/>
            <person name="Aleksandrzak-Piekarczyk T."/>
            <person name="Szatraj K."/>
            <person name="Zielenkiewicz U."/>
            <person name="Pilsyk S."/>
            <person name="Malc E."/>
            <person name="Mieczkowski P."/>
            <person name="Kruszewska J.S."/>
            <person name="Biernat P."/>
            <person name="Pawlowska J."/>
        </authorList>
    </citation>
    <scope>NUCLEOTIDE SEQUENCE</scope>
    <source>
        <strain evidence="2">WA0000067209</strain>
    </source>
</reference>
<dbReference type="GO" id="GO:0035091">
    <property type="term" value="F:phosphatidylinositol binding"/>
    <property type="evidence" value="ECO:0007669"/>
    <property type="project" value="InterPro"/>
</dbReference>
<dbReference type="Proteomes" id="UP000654370">
    <property type="component" value="Unassembled WGS sequence"/>
</dbReference>
<dbReference type="InterPro" id="IPR036871">
    <property type="entry name" value="PX_dom_sf"/>
</dbReference>
<evidence type="ECO:0000313" key="2">
    <source>
        <dbReference type="EMBL" id="KAG2180907.1"/>
    </source>
</evidence>
<gene>
    <name evidence="2" type="ORF">INT43_008487</name>
</gene>
<dbReference type="Gene3D" id="3.30.1520.10">
    <property type="entry name" value="Phox-like domain"/>
    <property type="match status" value="1"/>
</dbReference>
<name>A0A8H7UGL0_MORIS</name>
<dbReference type="PANTHER" id="PTHR10555">
    <property type="entry name" value="SORTING NEXIN"/>
    <property type="match status" value="1"/>
</dbReference>
<evidence type="ECO:0000313" key="3">
    <source>
        <dbReference type="Proteomes" id="UP000654370"/>
    </source>
</evidence>
<sequence length="379" mass="42173">MSLLNRVEDLLDLSQKASILLQEKTANTKDSQLRAILSSAGKDLRSGIKDLVKIQDKLDEATKDADRASWESKANETLERTRGYLHFATKVTADGFTANSDITPYRPLPPVARTSLATMLHPLQDPLSTPMSDTTNMKSSNGSQHTVQDADATNEEEETFVDAVENIATPPEAQTTTLESKLKSLSMDPSVPLRRSNSNFSLFSLPPNATWEPTSREPENPLSLSLTIEDYFPVPSQSTSKIPTLSSTSTPLPVSSNNSINIFNDDNEETVRRSSVFASDVEVSHPLRIGVGYGSYVCYSCTIFSSKGASISARKRYSDFVQLRESLIEHFPRLKSNIPKLPPKKVVEKRRRELEYFLKYVSLHPTLGSSMVLKRWLTQ</sequence>
<proteinExistence type="predicted"/>
<feature type="domain" description="PX" evidence="1">
    <location>
        <begin position="277"/>
        <end position="379"/>
    </location>
</feature>
<dbReference type="Pfam" id="PF00787">
    <property type="entry name" value="PX"/>
    <property type="match status" value="1"/>
</dbReference>